<dbReference type="AlphaFoldDB" id="C0XUX7"/>
<sequence length="307" mass="34024">MGVDRENPFVVSQHGFLVRRLRSELVNLRTADGFRSVSGGVVPLGDQLVFSRAKFEKLRPHEQRLLEALAIGWSNRSGILIGRSAARVCGMWVVPLGDEKIEVALPSRSASPSRRASTSVQFRYSPIPAEHISEVQGIRVTVLVRTFADIARYHGFLEGLVAIDCLRFRGIELSVVAEHLRPMGRFKGVATVRRCIHHSVAISDSPFESLARGLLIDACVTGIQTQVKIEGYRVDLLVDGWLVVEIDGASKYSGADAERVRQSEFNRQKTIANLGYVFLRYSPADLLRDPAAFVAEVTSTLANRRSR</sequence>
<reference evidence="2" key="1">
    <citation type="submission" date="2009-01" db="EMBL/GenBank/DDBJ databases">
        <authorList>
            <person name="Qin X."/>
            <person name="Bachman B."/>
            <person name="Battles P."/>
            <person name="Bell A."/>
            <person name="Bess C."/>
            <person name="Bickham C."/>
            <person name="Chaboub L."/>
            <person name="Chen D."/>
            <person name="Coyle M."/>
            <person name="Deiros D.R."/>
            <person name="Dinh H."/>
            <person name="Forbes L."/>
            <person name="Fowler G."/>
            <person name="Francisco L."/>
            <person name="Fu Q."/>
            <person name="Gubbala S."/>
            <person name="Hale W."/>
            <person name="Han Y."/>
            <person name="Hemphill L."/>
            <person name="Highlander S.K."/>
            <person name="Hirani K."/>
            <person name="Hogues M."/>
            <person name="Jackson L."/>
            <person name="Jakkamsetti A."/>
            <person name="Javaid M."/>
            <person name="Jiang H."/>
            <person name="Korchina V."/>
            <person name="Kovar C."/>
            <person name="Lara F."/>
            <person name="Lee S."/>
            <person name="Mata R."/>
            <person name="Mathew T."/>
            <person name="Moen C."/>
            <person name="Morales K."/>
            <person name="Munidasa M."/>
            <person name="Nazareth L."/>
            <person name="Ngo R."/>
            <person name="Nguyen L."/>
            <person name="Okwuonu G."/>
            <person name="Ongeri F."/>
            <person name="Patil S."/>
            <person name="Petrosino J."/>
            <person name="Pham C."/>
            <person name="Pham P."/>
            <person name="Pu L.-L."/>
            <person name="Puazo M."/>
            <person name="Raj R."/>
            <person name="Reid J."/>
            <person name="Rouhana J."/>
            <person name="Saada N."/>
            <person name="Shang Y."/>
            <person name="Simmons D."/>
            <person name="Thornton R."/>
            <person name="Warren J."/>
            <person name="Weissenberger G."/>
            <person name="Zhang J."/>
            <person name="Zhang L."/>
            <person name="Zhou C."/>
            <person name="Zhu D."/>
            <person name="Muzny D."/>
            <person name="Worley K."/>
            <person name="Gibbs R."/>
        </authorList>
    </citation>
    <scope>NUCLEOTIDE SEQUENCE [LARGE SCALE GENOMIC DNA]</scope>
    <source>
        <strain evidence="2">DSM 44291</strain>
    </source>
</reference>
<protein>
    <recommendedName>
        <fullName evidence="1">Restriction endonuclease type II-like domain-containing protein</fullName>
    </recommendedName>
</protein>
<name>C0XUX7_CORLD</name>
<dbReference type="InterPro" id="IPR049468">
    <property type="entry name" value="Restrct_endonuc-II-like_dom"/>
</dbReference>
<accession>C0XUX7</accession>
<dbReference type="HOGENOM" id="CLU_052626_1_0_11"/>
<feature type="domain" description="Restriction endonuclease type II-like" evidence="1">
    <location>
        <begin position="223"/>
        <end position="301"/>
    </location>
</feature>
<dbReference type="EMBL" id="ACHJ01000170">
    <property type="protein sequence ID" value="EEI15913.1"/>
    <property type="molecule type" value="Genomic_DNA"/>
</dbReference>
<evidence type="ECO:0000313" key="3">
    <source>
        <dbReference type="Proteomes" id="UP000006196"/>
    </source>
</evidence>
<dbReference type="STRING" id="525263.HMPREF0298_2247"/>
<dbReference type="eggNOG" id="COG5340">
    <property type="taxonomic scope" value="Bacteria"/>
</dbReference>
<proteinExistence type="predicted"/>
<dbReference type="Gene3D" id="3.40.960.10">
    <property type="entry name" value="VSR Endonuclease"/>
    <property type="match status" value="1"/>
</dbReference>
<organism evidence="2 3">
    <name type="scientific">Corynebacterium lipophiloflavum (strain ATCC 700352 / DSM 44291 / CCUG 37336 / JCM 10383 / DMMZ 1944)</name>
    <dbReference type="NCBI Taxonomy" id="525263"/>
    <lineage>
        <taxon>Bacteria</taxon>
        <taxon>Bacillati</taxon>
        <taxon>Actinomycetota</taxon>
        <taxon>Actinomycetes</taxon>
        <taxon>Mycobacteriales</taxon>
        <taxon>Corynebacteriaceae</taxon>
        <taxon>Corynebacterium</taxon>
    </lineage>
</organism>
<keyword evidence="3" id="KW-1185">Reference proteome</keyword>
<comment type="caution">
    <text evidence="2">The sequence shown here is derived from an EMBL/GenBank/DDBJ whole genome shotgun (WGS) entry which is preliminary data.</text>
</comment>
<dbReference type="OrthoDB" id="4775361at2"/>
<evidence type="ECO:0000259" key="1">
    <source>
        <dbReference type="Pfam" id="PF18741"/>
    </source>
</evidence>
<evidence type="ECO:0000313" key="2">
    <source>
        <dbReference type="EMBL" id="EEI15913.1"/>
    </source>
</evidence>
<dbReference type="Pfam" id="PF18741">
    <property type="entry name" value="MTES_1575"/>
    <property type="match status" value="1"/>
</dbReference>
<gene>
    <name evidence="2" type="ORF">HMPREF0298_2247</name>
</gene>
<dbReference type="Proteomes" id="UP000006196">
    <property type="component" value="Unassembled WGS sequence"/>
</dbReference>